<keyword evidence="3" id="KW-1185">Reference proteome</keyword>
<dbReference type="AlphaFoldDB" id="A0A0B7F8N0"/>
<sequence length="74" mass="8234">MVLRVRPPGKCWFCTSLMDQPSRFMAVGRDQTGSVTMLRSGRKGSQAEGGYDAWSHNPDTTPRFKSKILVSTLT</sequence>
<protein>
    <submittedName>
        <fullName evidence="2">Uncharacterized protein</fullName>
    </submittedName>
</protein>
<reference evidence="2 3" key="1">
    <citation type="submission" date="2014-11" db="EMBL/GenBank/DDBJ databases">
        <authorList>
            <person name="Wibberg Daniel"/>
        </authorList>
    </citation>
    <scope>NUCLEOTIDE SEQUENCE [LARGE SCALE GENOMIC DNA]</scope>
    <source>
        <strain evidence="2">Rhizoctonia solani AG1-IB 7/3/14</strain>
    </source>
</reference>
<feature type="region of interest" description="Disordered" evidence="1">
    <location>
        <begin position="37"/>
        <end position="56"/>
    </location>
</feature>
<gene>
    <name evidence="2" type="ORF">RSOLAG1IB_06225</name>
</gene>
<evidence type="ECO:0000313" key="3">
    <source>
        <dbReference type="Proteomes" id="UP000059188"/>
    </source>
</evidence>
<proteinExistence type="predicted"/>
<evidence type="ECO:0000256" key="1">
    <source>
        <dbReference type="SAM" id="MobiDB-lite"/>
    </source>
</evidence>
<evidence type="ECO:0000313" key="2">
    <source>
        <dbReference type="EMBL" id="CEL53259.1"/>
    </source>
</evidence>
<dbReference type="Proteomes" id="UP000059188">
    <property type="component" value="Unassembled WGS sequence"/>
</dbReference>
<name>A0A0B7F8N0_THACB</name>
<accession>A0A0B7F8N0</accession>
<organism evidence="2 3">
    <name type="scientific">Thanatephorus cucumeris (strain AG1-IB / isolate 7/3/14)</name>
    <name type="common">Lettuce bottom rot fungus</name>
    <name type="synonym">Rhizoctonia solani</name>
    <dbReference type="NCBI Taxonomy" id="1108050"/>
    <lineage>
        <taxon>Eukaryota</taxon>
        <taxon>Fungi</taxon>
        <taxon>Dikarya</taxon>
        <taxon>Basidiomycota</taxon>
        <taxon>Agaricomycotina</taxon>
        <taxon>Agaricomycetes</taxon>
        <taxon>Cantharellales</taxon>
        <taxon>Ceratobasidiaceae</taxon>
        <taxon>Rhizoctonia</taxon>
        <taxon>Rhizoctonia solani AG-1</taxon>
    </lineage>
</organism>
<dbReference type="EMBL" id="LN679111">
    <property type="protein sequence ID" value="CEL53259.1"/>
    <property type="molecule type" value="Genomic_DNA"/>
</dbReference>